<dbReference type="InterPro" id="IPR039448">
    <property type="entry name" value="Beta_helix"/>
</dbReference>
<feature type="chain" id="PRO_5035942663" evidence="2">
    <location>
        <begin position="21"/>
        <end position="632"/>
    </location>
</feature>
<feature type="region of interest" description="Disordered" evidence="1">
    <location>
        <begin position="457"/>
        <end position="482"/>
    </location>
</feature>
<dbReference type="Pfam" id="PF13229">
    <property type="entry name" value="Beta_helix"/>
    <property type="match status" value="1"/>
</dbReference>
<dbReference type="NCBIfam" id="TIGR04183">
    <property type="entry name" value="Por_Secre_tail"/>
    <property type="match status" value="1"/>
</dbReference>
<dbReference type="InterPro" id="IPR026444">
    <property type="entry name" value="Secre_tail"/>
</dbReference>
<dbReference type="SUPFAM" id="SSF51126">
    <property type="entry name" value="Pectin lyase-like"/>
    <property type="match status" value="1"/>
</dbReference>
<dbReference type="InterPro" id="IPR011050">
    <property type="entry name" value="Pectin_lyase_fold/virulence"/>
</dbReference>
<proteinExistence type="predicted"/>
<dbReference type="Pfam" id="PF18962">
    <property type="entry name" value="Por_Secre_tail"/>
    <property type="match status" value="1"/>
</dbReference>
<protein>
    <submittedName>
        <fullName evidence="5">Right-handed parallel beta-helix repeat-containing protein</fullName>
    </submittedName>
</protein>
<dbReference type="InterPro" id="IPR012334">
    <property type="entry name" value="Pectin_lyas_fold"/>
</dbReference>
<dbReference type="InterPro" id="IPR006626">
    <property type="entry name" value="PbH1"/>
</dbReference>
<organism evidence="5 6">
    <name type="scientific">Hymenobacter aerilatus</name>
    <dbReference type="NCBI Taxonomy" id="2932251"/>
    <lineage>
        <taxon>Bacteria</taxon>
        <taxon>Pseudomonadati</taxon>
        <taxon>Bacteroidota</taxon>
        <taxon>Cytophagia</taxon>
        <taxon>Cytophagales</taxon>
        <taxon>Hymenobacteraceae</taxon>
        <taxon>Hymenobacter</taxon>
    </lineage>
</organism>
<dbReference type="KEGG" id="haei:MUN82_01675"/>
<feature type="compositionally biased region" description="Low complexity" evidence="1">
    <location>
        <begin position="470"/>
        <end position="482"/>
    </location>
</feature>
<name>A0A8T9T1D7_9BACT</name>
<gene>
    <name evidence="5" type="ORF">MUN82_01675</name>
</gene>
<feature type="domain" description="Right handed beta helix" evidence="3">
    <location>
        <begin position="204"/>
        <end position="398"/>
    </location>
</feature>
<evidence type="ECO:0000259" key="3">
    <source>
        <dbReference type="Pfam" id="PF13229"/>
    </source>
</evidence>
<evidence type="ECO:0000256" key="1">
    <source>
        <dbReference type="SAM" id="MobiDB-lite"/>
    </source>
</evidence>
<accession>A0A8T9T1D7</accession>
<evidence type="ECO:0000256" key="2">
    <source>
        <dbReference type="SAM" id="SignalP"/>
    </source>
</evidence>
<sequence>MQIRLLLFLFLLLSASQQAAATTYYVRIAGDDAQAGTTPATAWRSIARVNAAPLRPGDQVLFEGEQTFVGGLQLKGNTQGTSTQPIAFGSFGRGWATISSGGTVGLLARNVGGIELRRLYFAGSGRLNNKSAGVVFVLDSAATQLPRLVLDSVDVSGYQQAGVTISSLRAGSGYSDVRITNSRVHDNGEAGINSYGPAAATHRNWYVAHCQLYNNTGRLDLKQTRTGYGLLLAHVTGAVVEQCEAYNNGRLNAYPAAGPAGIGAWRCTNLTVQQCQSYSNRSGTVRGGGFALEGGCATTVLQYNYAHDNEGPGYAISQPDTMTAPSTNLTVRYNISDNDARRANQGALAVLAPASAEQMQRISLHNNTVLVTKPANNSAPVAVQLGGGAASGVALRNNLLQTTDGLTLVDATLTNGVRLEGNCYWSAGGAFVLRWGTTIYASLPTWRQATTQEQLGDRPCGLSLNPQLRTASQSDATTTTPTAAATAASNDYRLAPTSALVGAALNLWDEFRQEVGPRDYFGLATPTAGVRGNIGASESPSVTLPTATPAVVSGPWCAAYPTRTHELVRVVLTNTPTTDVAIRLYDMQGRTCLTRTLQGRETEVPVAGLASGVYVLRVEAAAQHYQQRIVVE</sequence>
<dbReference type="EMBL" id="CP095053">
    <property type="protein sequence ID" value="UOR05819.1"/>
    <property type="molecule type" value="Genomic_DNA"/>
</dbReference>
<keyword evidence="6" id="KW-1185">Reference proteome</keyword>
<keyword evidence="2" id="KW-0732">Signal</keyword>
<dbReference type="Proteomes" id="UP000829925">
    <property type="component" value="Chromosome"/>
</dbReference>
<dbReference type="RefSeq" id="WP_245094340.1">
    <property type="nucleotide sequence ID" value="NZ_CP095053.1"/>
</dbReference>
<dbReference type="SMART" id="SM00710">
    <property type="entry name" value="PbH1"/>
    <property type="match status" value="8"/>
</dbReference>
<reference evidence="5 6" key="1">
    <citation type="submission" date="2022-04" db="EMBL/GenBank/DDBJ databases">
        <title>Hymenobacter sp. isolated from the air.</title>
        <authorList>
            <person name="Won M."/>
            <person name="Lee C.-M."/>
            <person name="Woen H.-Y."/>
            <person name="Kwon S.-W."/>
        </authorList>
    </citation>
    <scope>NUCLEOTIDE SEQUENCE [LARGE SCALE GENOMIC DNA]</scope>
    <source>
        <strain evidence="6">5413 J-13</strain>
    </source>
</reference>
<dbReference type="AlphaFoldDB" id="A0A8T9T1D7"/>
<feature type="signal peptide" evidence="2">
    <location>
        <begin position="1"/>
        <end position="20"/>
    </location>
</feature>
<dbReference type="Gene3D" id="2.160.20.10">
    <property type="entry name" value="Single-stranded right-handed beta-helix, Pectin lyase-like"/>
    <property type="match status" value="1"/>
</dbReference>
<evidence type="ECO:0000313" key="5">
    <source>
        <dbReference type="EMBL" id="UOR05819.1"/>
    </source>
</evidence>
<evidence type="ECO:0000259" key="4">
    <source>
        <dbReference type="Pfam" id="PF18962"/>
    </source>
</evidence>
<feature type="domain" description="Secretion system C-terminal sorting" evidence="4">
    <location>
        <begin position="560"/>
        <end position="631"/>
    </location>
</feature>
<evidence type="ECO:0000313" key="6">
    <source>
        <dbReference type="Proteomes" id="UP000829925"/>
    </source>
</evidence>